<evidence type="ECO:0000313" key="5">
    <source>
        <dbReference type="EMBL" id="KPV44961.1"/>
    </source>
</evidence>
<proteinExistence type="predicted"/>
<dbReference type="GO" id="GO:0030313">
    <property type="term" value="C:cell envelope"/>
    <property type="evidence" value="ECO:0007669"/>
    <property type="project" value="UniProtKB-SubCell"/>
</dbReference>
<sequence length="159" mass="17611">MVVTASPSKRGSATQTARPYDGYAAPDFTLPRLSDGQPVSLSQYHGKPLFINFWASWCPPCNAESPELVKAYAKYGSKVVFISINVTHDDTLANVKTFLKKYNVPYPVLLDKQAKVSNEYNVLALPTSLFVNRQGMIVARYSGAIPNPELISTLQRIEK</sequence>
<dbReference type="InterPro" id="IPR013740">
    <property type="entry name" value="Redoxin"/>
</dbReference>
<feature type="compositionally biased region" description="Polar residues" evidence="3">
    <location>
        <begin position="1"/>
        <end position="17"/>
    </location>
</feature>
<dbReference type="InterPro" id="IPR013766">
    <property type="entry name" value="Thioredoxin_domain"/>
</dbReference>
<dbReference type="Pfam" id="PF08534">
    <property type="entry name" value="Redoxin"/>
    <property type="match status" value="1"/>
</dbReference>
<name>A0A0P9CYZ3_9BACL</name>
<dbReference type="GO" id="GO:0017004">
    <property type="term" value="P:cytochrome complex assembly"/>
    <property type="evidence" value="ECO:0007669"/>
    <property type="project" value="UniProtKB-KW"/>
</dbReference>
<dbReference type="GO" id="GO:0016491">
    <property type="term" value="F:oxidoreductase activity"/>
    <property type="evidence" value="ECO:0007669"/>
    <property type="project" value="InterPro"/>
</dbReference>
<dbReference type="PROSITE" id="PS51352">
    <property type="entry name" value="THIOREDOXIN_2"/>
    <property type="match status" value="1"/>
</dbReference>
<dbReference type="AlphaFoldDB" id="A0A0P9CYZ3"/>
<dbReference type="InterPro" id="IPR017937">
    <property type="entry name" value="Thioredoxin_CS"/>
</dbReference>
<evidence type="ECO:0000256" key="2">
    <source>
        <dbReference type="ARBA" id="ARBA00022748"/>
    </source>
</evidence>
<dbReference type="InterPro" id="IPR036249">
    <property type="entry name" value="Thioredoxin-like_sf"/>
</dbReference>
<evidence type="ECO:0000256" key="3">
    <source>
        <dbReference type="SAM" id="MobiDB-lite"/>
    </source>
</evidence>
<keyword evidence="6" id="KW-1185">Reference proteome</keyword>
<reference evidence="5 6" key="1">
    <citation type="submission" date="2015-09" db="EMBL/GenBank/DDBJ databases">
        <title>Draft genome sequence of Alicyclobacillus ferrooxydans DSM 22381.</title>
        <authorList>
            <person name="Hemp J."/>
        </authorList>
    </citation>
    <scope>NUCLEOTIDE SEQUENCE [LARGE SCALE GENOMIC DNA]</scope>
    <source>
        <strain evidence="5 6">TC-34</strain>
    </source>
</reference>
<dbReference type="Gene3D" id="3.40.30.10">
    <property type="entry name" value="Glutaredoxin"/>
    <property type="match status" value="1"/>
</dbReference>
<dbReference type="PANTHER" id="PTHR42852:SF13">
    <property type="entry name" value="PROTEIN DIPZ"/>
    <property type="match status" value="1"/>
</dbReference>
<dbReference type="CDD" id="cd02966">
    <property type="entry name" value="TlpA_like_family"/>
    <property type="match status" value="1"/>
</dbReference>
<dbReference type="Proteomes" id="UP000050482">
    <property type="component" value="Unassembled WGS sequence"/>
</dbReference>
<organism evidence="5 6">
    <name type="scientific">Alicyclobacillus ferrooxydans</name>
    <dbReference type="NCBI Taxonomy" id="471514"/>
    <lineage>
        <taxon>Bacteria</taxon>
        <taxon>Bacillati</taxon>
        <taxon>Bacillota</taxon>
        <taxon>Bacilli</taxon>
        <taxon>Bacillales</taxon>
        <taxon>Alicyclobacillaceae</taxon>
        <taxon>Alicyclobacillus</taxon>
    </lineage>
</organism>
<protein>
    <recommendedName>
        <fullName evidence="4">Thioredoxin domain-containing protein</fullName>
    </recommendedName>
</protein>
<comment type="subcellular location">
    <subcellularLocation>
        <location evidence="1">Cell envelope</location>
    </subcellularLocation>
</comment>
<evidence type="ECO:0000256" key="1">
    <source>
        <dbReference type="ARBA" id="ARBA00004196"/>
    </source>
</evidence>
<dbReference type="STRING" id="471514.AN477_04810"/>
<feature type="domain" description="Thioredoxin" evidence="4">
    <location>
        <begin position="19"/>
        <end position="159"/>
    </location>
</feature>
<dbReference type="EMBL" id="LJCO01000019">
    <property type="protein sequence ID" value="KPV44961.1"/>
    <property type="molecule type" value="Genomic_DNA"/>
</dbReference>
<dbReference type="SUPFAM" id="SSF52833">
    <property type="entry name" value="Thioredoxin-like"/>
    <property type="match status" value="1"/>
</dbReference>
<dbReference type="PANTHER" id="PTHR42852">
    <property type="entry name" value="THIOL:DISULFIDE INTERCHANGE PROTEIN DSBE"/>
    <property type="match status" value="1"/>
</dbReference>
<dbReference type="InterPro" id="IPR050553">
    <property type="entry name" value="Thioredoxin_ResA/DsbE_sf"/>
</dbReference>
<comment type="caution">
    <text evidence="5">The sequence shown here is derived from an EMBL/GenBank/DDBJ whole genome shotgun (WGS) entry which is preliminary data.</text>
</comment>
<evidence type="ECO:0000313" key="6">
    <source>
        <dbReference type="Proteomes" id="UP000050482"/>
    </source>
</evidence>
<gene>
    <name evidence="5" type="ORF">AN477_04810</name>
</gene>
<keyword evidence="2" id="KW-0201">Cytochrome c-type biogenesis</keyword>
<dbReference type="PATRIC" id="fig|471514.4.peg.3119"/>
<accession>A0A0P9CYZ3</accession>
<feature type="region of interest" description="Disordered" evidence="3">
    <location>
        <begin position="1"/>
        <end position="20"/>
    </location>
</feature>
<evidence type="ECO:0000259" key="4">
    <source>
        <dbReference type="PROSITE" id="PS51352"/>
    </source>
</evidence>
<dbReference type="PROSITE" id="PS00194">
    <property type="entry name" value="THIOREDOXIN_1"/>
    <property type="match status" value="1"/>
</dbReference>